<evidence type="ECO:0000313" key="1">
    <source>
        <dbReference type="EMBL" id="MBO8477578.1"/>
    </source>
</evidence>
<dbReference type="Gene3D" id="3.60.15.10">
    <property type="entry name" value="Ribonuclease Z/Hydroxyacylglutathione hydrolase-like"/>
    <property type="match status" value="1"/>
</dbReference>
<dbReference type="PANTHER" id="PTHR46018:SF2">
    <property type="entry name" value="ZINC PHOSPHODIESTERASE ELAC PROTEIN 1"/>
    <property type="match status" value="1"/>
</dbReference>
<accession>A0A9D9IRP5</accession>
<dbReference type="InterPro" id="IPR036866">
    <property type="entry name" value="RibonucZ/Hydroxyglut_hydro"/>
</dbReference>
<reference evidence="1" key="2">
    <citation type="journal article" date="2021" name="PeerJ">
        <title>Extensive microbial diversity within the chicken gut microbiome revealed by metagenomics and culture.</title>
        <authorList>
            <person name="Gilroy R."/>
            <person name="Ravi A."/>
            <person name="Getino M."/>
            <person name="Pursley I."/>
            <person name="Horton D.L."/>
            <person name="Alikhan N.F."/>
            <person name="Baker D."/>
            <person name="Gharbi K."/>
            <person name="Hall N."/>
            <person name="Watson M."/>
            <person name="Adriaenssens E.M."/>
            <person name="Foster-Nyarko E."/>
            <person name="Jarju S."/>
            <person name="Secka A."/>
            <person name="Antonio M."/>
            <person name="Oren A."/>
            <person name="Chaudhuri R.R."/>
            <person name="La Ragione R."/>
            <person name="Hildebrand F."/>
            <person name="Pallen M.J."/>
        </authorList>
    </citation>
    <scope>NUCLEOTIDE SEQUENCE</scope>
    <source>
        <strain evidence="1">2478</strain>
    </source>
</reference>
<dbReference type="PANTHER" id="PTHR46018">
    <property type="entry name" value="ZINC PHOSPHODIESTERASE ELAC PROTEIN 1"/>
    <property type="match status" value="1"/>
</dbReference>
<sequence>MENPQLVMLGTGNAVVTRCYNTCFILKDRGSMLLVDAGGGNGILQQLEKAGIRLGDIHDMFITHAHTDHILGAVWVTRVIMQEILKGKYSGVFNIYGHDKSIKVLTDICRMTLHRKYSECIGKTVLMHEVHDGERFQAGAFPMECFDVKSTKEKQFGFRTALSDGQTLVCLGDEPFNEQNISYVENADWLMCEAFCLYDDRETFKPYEKNHSTALDTGIIAERLHVRNLVLYHTEDTCLQERKKRYGNEARRNFSGTVHVPDDLETIPLHATRQPGDNTAGSIAFLN</sequence>
<dbReference type="GO" id="GO:0042781">
    <property type="term" value="F:3'-tRNA processing endoribonuclease activity"/>
    <property type="evidence" value="ECO:0007669"/>
    <property type="project" value="TreeGrafter"/>
</dbReference>
<protein>
    <submittedName>
        <fullName evidence="1">MBL fold metallo-hydrolase</fullName>
    </submittedName>
</protein>
<dbReference type="Proteomes" id="UP000823771">
    <property type="component" value="Unassembled WGS sequence"/>
</dbReference>
<proteinExistence type="predicted"/>
<evidence type="ECO:0000313" key="2">
    <source>
        <dbReference type="Proteomes" id="UP000823771"/>
    </source>
</evidence>
<dbReference type="EMBL" id="JADILZ010000017">
    <property type="protein sequence ID" value="MBO8477578.1"/>
    <property type="molecule type" value="Genomic_DNA"/>
</dbReference>
<dbReference type="AlphaFoldDB" id="A0A9D9IRP5"/>
<dbReference type="Pfam" id="PF23023">
    <property type="entry name" value="Anti-Pycsar_Apyc1"/>
    <property type="match status" value="1"/>
</dbReference>
<comment type="caution">
    <text evidence="1">The sequence shown here is derived from an EMBL/GenBank/DDBJ whole genome shotgun (WGS) entry which is preliminary data.</text>
</comment>
<name>A0A9D9IRP5_9BACT</name>
<dbReference type="SUPFAM" id="SSF56281">
    <property type="entry name" value="Metallo-hydrolase/oxidoreductase"/>
    <property type="match status" value="1"/>
</dbReference>
<organism evidence="1 2">
    <name type="scientific">Candidatus Cryptobacteroides excrementipullorum</name>
    <dbReference type="NCBI Taxonomy" id="2840761"/>
    <lineage>
        <taxon>Bacteria</taxon>
        <taxon>Pseudomonadati</taxon>
        <taxon>Bacteroidota</taxon>
        <taxon>Bacteroidia</taxon>
        <taxon>Bacteroidales</taxon>
        <taxon>Candidatus Cryptobacteroides</taxon>
    </lineage>
</organism>
<reference evidence="1" key="1">
    <citation type="submission" date="2020-10" db="EMBL/GenBank/DDBJ databases">
        <authorList>
            <person name="Gilroy R."/>
        </authorList>
    </citation>
    <scope>NUCLEOTIDE SEQUENCE</scope>
    <source>
        <strain evidence="1">2478</strain>
    </source>
</reference>
<gene>
    <name evidence="1" type="ORF">IAB80_01575</name>
</gene>